<proteinExistence type="predicted"/>
<sequence length="342" mass="39247">MVFIPDEIFSELLQSYPELWSLEQGVGRVNWTVLGRSLADKLSERTGRLITVRDVRTKCINLRKSLRRLDTSPGRAYSNLLPYAWYARKLGLTNAVDRMTAQMLSHGEAPVVVDCGEVQMDTDCVDFVGFDKKQTEKQTEDRPFTTESPDISSKYYSYNVSRDIDDVYDEGPTTSGEAAQRRKARRLEPVVNPDEEADIRVHQIIGAQPIPNIQTEECITENLLENTIKREEPELEIFPSCSNSSGSENDSAPRSQSASMRFVQNEPASPIFSKETETEDYRKQILNELKKCNEQIHNEIARKKDVGRRKLQLEEEKIILLREYVNSVKDIKTIFENYLNKN</sequence>
<dbReference type="PhylomeDB" id="A0A1B0G101"/>
<name>A0A1B0G101_GLOMM</name>
<accession>A0A1B0G101</accession>
<dbReference type="Proteomes" id="UP000092444">
    <property type="component" value="Unassembled WGS sequence"/>
</dbReference>
<keyword evidence="3" id="KW-1185">Reference proteome</keyword>
<evidence type="ECO:0000256" key="1">
    <source>
        <dbReference type="SAM" id="MobiDB-lite"/>
    </source>
</evidence>
<organism evidence="2 3">
    <name type="scientific">Glossina morsitans morsitans</name>
    <name type="common">Savannah tsetse fly</name>
    <dbReference type="NCBI Taxonomy" id="37546"/>
    <lineage>
        <taxon>Eukaryota</taxon>
        <taxon>Metazoa</taxon>
        <taxon>Ecdysozoa</taxon>
        <taxon>Arthropoda</taxon>
        <taxon>Hexapoda</taxon>
        <taxon>Insecta</taxon>
        <taxon>Pterygota</taxon>
        <taxon>Neoptera</taxon>
        <taxon>Endopterygota</taxon>
        <taxon>Diptera</taxon>
        <taxon>Brachycera</taxon>
        <taxon>Muscomorpha</taxon>
        <taxon>Hippoboscoidea</taxon>
        <taxon>Glossinidae</taxon>
        <taxon>Glossina</taxon>
    </lineage>
</organism>
<dbReference type="AlphaFoldDB" id="A0A1B0G101"/>
<feature type="region of interest" description="Disordered" evidence="1">
    <location>
        <begin position="166"/>
        <end position="187"/>
    </location>
</feature>
<evidence type="ECO:0000313" key="2">
    <source>
        <dbReference type="EnsemblMetazoa" id="GMOY006938-PA"/>
    </source>
</evidence>
<feature type="compositionally biased region" description="Low complexity" evidence="1">
    <location>
        <begin position="240"/>
        <end position="250"/>
    </location>
</feature>
<dbReference type="EMBL" id="CCAG010016857">
    <property type="status" value="NOT_ANNOTATED_CDS"/>
    <property type="molecule type" value="Genomic_DNA"/>
</dbReference>
<feature type="region of interest" description="Disordered" evidence="1">
    <location>
        <begin position="235"/>
        <end position="276"/>
    </location>
</feature>
<evidence type="ECO:0000313" key="3">
    <source>
        <dbReference type="Proteomes" id="UP000092444"/>
    </source>
</evidence>
<protein>
    <submittedName>
        <fullName evidence="2">Uncharacterized protein</fullName>
    </submittedName>
</protein>
<dbReference type="VEuPathDB" id="VectorBase:GMOY006938"/>
<dbReference type="EnsemblMetazoa" id="GMOY006938-RA">
    <property type="protein sequence ID" value="GMOY006938-PA"/>
    <property type="gene ID" value="GMOY006938"/>
</dbReference>
<dbReference type="STRING" id="37546.A0A1B0G101"/>
<reference evidence="2" key="1">
    <citation type="submission" date="2020-05" db="UniProtKB">
        <authorList>
            <consortium name="EnsemblMetazoa"/>
        </authorList>
    </citation>
    <scope>IDENTIFICATION</scope>
    <source>
        <strain evidence="2">Yale</strain>
    </source>
</reference>